<comment type="caution">
    <text evidence="2">The sequence shown here is derived from an EMBL/GenBank/DDBJ whole genome shotgun (WGS) entry which is preliminary data.</text>
</comment>
<keyword evidence="3" id="KW-1185">Reference proteome</keyword>
<gene>
    <name evidence="2" type="ORF">Mal64_00570</name>
</gene>
<dbReference type="OrthoDB" id="288562at2"/>
<evidence type="ECO:0000256" key="1">
    <source>
        <dbReference type="SAM" id="MobiDB-lite"/>
    </source>
</evidence>
<accession>A0A5C5ZRJ6</accession>
<proteinExistence type="predicted"/>
<evidence type="ECO:0000313" key="2">
    <source>
        <dbReference type="EMBL" id="TWT89678.1"/>
    </source>
</evidence>
<reference evidence="2 3" key="1">
    <citation type="submission" date="2019-02" db="EMBL/GenBank/DDBJ databases">
        <title>Deep-cultivation of Planctomycetes and their phenomic and genomic characterization uncovers novel biology.</title>
        <authorList>
            <person name="Wiegand S."/>
            <person name="Jogler M."/>
            <person name="Boedeker C."/>
            <person name="Pinto D."/>
            <person name="Vollmers J."/>
            <person name="Rivas-Marin E."/>
            <person name="Kohn T."/>
            <person name="Peeters S.H."/>
            <person name="Heuer A."/>
            <person name="Rast P."/>
            <person name="Oberbeckmann S."/>
            <person name="Bunk B."/>
            <person name="Jeske O."/>
            <person name="Meyerdierks A."/>
            <person name="Storesund J.E."/>
            <person name="Kallscheuer N."/>
            <person name="Luecker S."/>
            <person name="Lage O.M."/>
            <person name="Pohl T."/>
            <person name="Merkel B.J."/>
            <person name="Hornburger P."/>
            <person name="Mueller R.-W."/>
            <person name="Bruemmer F."/>
            <person name="Labrenz M."/>
            <person name="Spormann A.M."/>
            <person name="Op Den Camp H."/>
            <person name="Overmann J."/>
            <person name="Amann R."/>
            <person name="Jetten M.S.M."/>
            <person name="Mascher T."/>
            <person name="Medema M.H."/>
            <person name="Devos D.P."/>
            <person name="Kaster A.-K."/>
            <person name="Ovreas L."/>
            <person name="Rohde M."/>
            <person name="Galperin M.Y."/>
            <person name="Jogler C."/>
        </authorList>
    </citation>
    <scope>NUCLEOTIDE SEQUENCE [LARGE SCALE GENOMIC DNA]</scope>
    <source>
        <strain evidence="2 3">Mal64</strain>
    </source>
</reference>
<organism evidence="2 3">
    <name type="scientific">Pseudobythopirellula maris</name>
    <dbReference type="NCBI Taxonomy" id="2527991"/>
    <lineage>
        <taxon>Bacteria</taxon>
        <taxon>Pseudomonadati</taxon>
        <taxon>Planctomycetota</taxon>
        <taxon>Planctomycetia</taxon>
        <taxon>Pirellulales</taxon>
        <taxon>Lacipirellulaceae</taxon>
        <taxon>Pseudobythopirellula</taxon>
    </lineage>
</organism>
<dbReference type="Proteomes" id="UP000315440">
    <property type="component" value="Unassembled WGS sequence"/>
</dbReference>
<protein>
    <submittedName>
        <fullName evidence="2">Uncharacterized protein</fullName>
    </submittedName>
</protein>
<feature type="compositionally biased region" description="Polar residues" evidence="1">
    <location>
        <begin position="37"/>
        <end position="53"/>
    </location>
</feature>
<dbReference type="AlphaFoldDB" id="A0A5C5ZRJ6"/>
<dbReference type="RefSeq" id="WP_146395530.1">
    <property type="nucleotide sequence ID" value="NZ_SJPQ01000001.1"/>
</dbReference>
<sequence>MFALACVLPFVGCRPQEEIRTYTVDRPEQPPAAQTGAEPSTDSPAGVSQSTGEPTHRMLAAMLPGESKAWFLKAVAPIEAVDGAADAIRNFYRSVTVENGRPQWELPAGWTEEPGGQMRLATLRVPSPSESGEGDPIEISVIGLPLVDDWPVQVLGNTNRWLGQLGLAPVVPSALDEVAVPLGGAAERAVLVEANGSFDAGGMTPPFASAAAKAPPISATRPIFAAQSAGETLAFDRPEAWADKPGSAMRKASLAAGDAEVTAFVFPATGAMGDPLENINRWRGEVGLAATTQEDLDTETEAIEIAGSPATYAQLVGPDQTTLAAMTQRGESVWFFKLRGPNATADAERERFREWLESIRFE</sequence>
<dbReference type="EMBL" id="SJPQ01000001">
    <property type="protein sequence ID" value="TWT89678.1"/>
    <property type="molecule type" value="Genomic_DNA"/>
</dbReference>
<evidence type="ECO:0000313" key="3">
    <source>
        <dbReference type="Proteomes" id="UP000315440"/>
    </source>
</evidence>
<feature type="region of interest" description="Disordered" evidence="1">
    <location>
        <begin position="23"/>
        <end position="53"/>
    </location>
</feature>
<name>A0A5C5ZRJ6_9BACT</name>